<evidence type="ECO:0000256" key="1">
    <source>
        <dbReference type="ARBA" id="ARBA00004453"/>
    </source>
</evidence>
<feature type="compositionally biased region" description="Low complexity" evidence="5">
    <location>
        <begin position="55"/>
        <end position="70"/>
    </location>
</feature>
<feature type="domain" description="DNA-binding protein H-NS-like C-terminal" evidence="6">
    <location>
        <begin position="75"/>
        <end position="99"/>
    </location>
</feature>
<protein>
    <submittedName>
        <fullName evidence="7">DNA-binding protein H-NS</fullName>
    </submittedName>
</protein>
<dbReference type="RefSeq" id="WP_116609432.1">
    <property type="nucleotide sequence ID" value="NZ_QEOB01000001.1"/>
</dbReference>
<comment type="caution">
    <text evidence="7">The sequence shown here is derived from an EMBL/GenBank/DDBJ whole genome shotgun (WGS) entry which is preliminary data.</text>
</comment>
<accession>A0ABX5KYZ0</accession>
<sequence>MSENFEELLQKAQELTKRAHELREKEKPEAIARIKAEIAKYELSAEDLGFTVANSGKSGKAAASAKSASGTVGKPQYRHPKSDQTWTGRGQPPSWIKDAPDREVFRIKE</sequence>
<dbReference type="EMBL" id="QEOB01000001">
    <property type="protein sequence ID" value="PVX97660.1"/>
    <property type="molecule type" value="Genomic_DNA"/>
</dbReference>
<proteinExistence type="inferred from homology"/>
<organism evidence="7 8">
    <name type="scientific">Paraburkholderia unamae</name>
    <dbReference type="NCBI Taxonomy" id="219649"/>
    <lineage>
        <taxon>Bacteria</taxon>
        <taxon>Pseudomonadati</taxon>
        <taxon>Pseudomonadota</taxon>
        <taxon>Betaproteobacteria</taxon>
        <taxon>Burkholderiales</taxon>
        <taxon>Burkholderiaceae</taxon>
        <taxon>Paraburkholderia</taxon>
    </lineage>
</organism>
<dbReference type="PANTHER" id="PTHR38097">
    <property type="match status" value="1"/>
</dbReference>
<evidence type="ECO:0000256" key="2">
    <source>
        <dbReference type="ARBA" id="ARBA00010610"/>
    </source>
</evidence>
<evidence type="ECO:0000313" key="8">
    <source>
        <dbReference type="Proteomes" id="UP000245712"/>
    </source>
</evidence>
<dbReference type="GO" id="GO:0003677">
    <property type="term" value="F:DNA binding"/>
    <property type="evidence" value="ECO:0007669"/>
    <property type="project" value="UniProtKB-KW"/>
</dbReference>
<dbReference type="Proteomes" id="UP000245712">
    <property type="component" value="Unassembled WGS sequence"/>
</dbReference>
<name>A0ABX5KYZ0_9BURK</name>
<keyword evidence="3" id="KW-0963">Cytoplasm</keyword>
<evidence type="ECO:0000256" key="3">
    <source>
        <dbReference type="ARBA" id="ARBA00022490"/>
    </source>
</evidence>
<feature type="region of interest" description="Disordered" evidence="5">
    <location>
        <begin position="54"/>
        <end position="102"/>
    </location>
</feature>
<evidence type="ECO:0000313" key="7">
    <source>
        <dbReference type="EMBL" id="PVX97660.1"/>
    </source>
</evidence>
<keyword evidence="4 7" id="KW-0238">DNA-binding</keyword>
<evidence type="ECO:0000256" key="4">
    <source>
        <dbReference type="ARBA" id="ARBA00023125"/>
    </source>
</evidence>
<comment type="subcellular location">
    <subcellularLocation>
        <location evidence="1">Cytoplasm</location>
        <location evidence="1">Nucleoid</location>
    </subcellularLocation>
</comment>
<dbReference type="Gene3D" id="4.10.430.30">
    <property type="match status" value="1"/>
</dbReference>
<reference evidence="7 8" key="1">
    <citation type="submission" date="2018-05" db="EMBL/GenBank/DDBJ databases">
        <title>Genomic Encyclopedia of Type Strains, Phase IV (KMG-V): Genome sequencing to study the core and pangenomes of soil and plant-associated prokaryotes.</title>
        <authorList>
            <person name="Whitman W."/>
        </authorList>
    </citation>
    <scope>NUCLEOTIDE SEQUENCE [LARGE SCALE GENOMIC DNA]</scope>
    <source>
        <strain evidence="7 8">SCZa-39</strain>
    </source>
</reference>
<gene>
    <name evidence="7" type="ORF">C7402_101374</name>
</gene>
<comment type="similarity">
    <text evidence="2">Belongs to the histone-like protein H-NS family.</text>
</comment>
<evidence type="ECO:0000256" key="5">
    <source>
        <dbReference type="SAM" id="MobiDB-lite"/>
    </source>
</evidence>
<dbReference type="Pfam" id="PF00816">
    <property type="entry name" value="Histone_HNS"/>
    <property type="match status" value="1"/>
</dbReference>
<dbReference type="SUPFAM" id="SSF81273">
    <property type="entry name" value="H-NS histone-like proteins"/>
    <property type="match status" value="1"/>
</dbReference>
<evidence type="ECO:0000259" key="6">
    <source>
        <dbReference type="Pfam" id="PF00816"/>
    </source>
</evidence>
<dbReference type="PANTHER" id="PTHR38097:SF2">
    <property type="entry name" value="DNA-BINDING PROTEIN STPA"/>
    <property type="match status" value="1"/>
</dbReference>
<dbReference type="InterPro" id="IPR027444">
    <property type="entry name" value="H-NS_C_dom"/>
</dbReference>
<keyword evidence="8" id="KW-1185">Reference proteome</keyword>